<dbReference type="InterPro" id="IPR011006">
    <property type="entry name" value="CheY-like_superfamily"/>
</dbReference>
<evidence type="ECO:0000313" key="14">
    <source>
        <dbReference type="Proteomes" id="UP000183039"/>
    </source>
</evidence>
<keyword evidence="1" id="KW-0678">Repressor</keyword>
<comment type="caution">
    <text evidence="13">The sequence shown here is derived from an EMBL/GenBank/DDBJ whole genome shotgun (WGS) entry which is preliminary data.</text>
</comment>
<evidence type="ECO:0000256" key="8">
    <source>
        <dbReference type="ARBA" id="ARBA00023316"/>
    </source>
</evidence>
<feature type="DNA-binding region" description="OmpR/PhoB-type" evidence="10">
    <location>
        <begin position="135"/>
        <end position="233"/>
    </location>
</feature>
<evidence type="ECO:0000313" key="13">
    <source>
        <dbReference type="EMBL" id="OJG92123.1"/>
    </source>
</evidence>
<dbReference type="GO" id="GO:0046677">
    <property type="term" value="P:response to antibiotic"/>
    <property type="evidence" value="ECO:0007669"/>
    <property type="project" value="UniProtKB-KW"/>
</dbReference>
<dbReference type="Proteomes" id="UP000183039">
    <property type="component" value="Unassembled WGS sequence"/>
</dbReference>
<keyword evidence="8" id="KW-0961">Cell wall biogenesis/degradation</keyword>
<dbReference type="SUPFAM" id="SSF46894">
    <property type="entry name" value="C-terminal effector domain of the bipartite response regulators"/>
    <property type="match status" value="1"/>
</dbReference>
<dbReference type="PANTHER" id="PTHR48111">
    <property type="entry name" value="REGULATOR OF RPOS"/>
    <property type="match status" value="1"/>
</dbReference>
<evidence type="ECO:0000259" key="12">
    <source>
        <dbReference type="PROSITE" id="PS51755"/>
    </source>
</evidence>
<evidence type="ECO:0000259" key="11">
    <source>
        <dbReference type="PROSITE" id="PS50110"/>
    </source>
</evidence>
<dbReference type="GO" id="GO:0032993">
    <property type="term" value="C:protein-DNA complex"/>
    <property type="evidence" value="ECO:0007669"/>
    <property type="project" value="TreeGrafter"/>
</dbReference>
<dbReference type="AlphaFoldDB" id="A0AA91GF83"/>
<keyword evidence="6" id="KW-0804">Transcription</keyword>
<dbReference type="InterPro" id="IPR039420">
    <property type="entry name" value="WalR-like"/>
</dbReference>
<dbReference type="Gene3D" id="3.40.50.2300">
    <property type="match status" value="1"/>
</dbReference>
<feature type="domain" description="OmpR/PhoB-type" evidence="12">
    <location>
        <begin position="135"/>
        <end position="233"/>
    </location>
</feature>
<dbReference type="PROSITE" id="PS50110">
    <property type="entry name" value="RESPONSE_REGULATORY"/>
    <property type="match status" value="1"/>
</dbReference>
<dbReference type="InterPro" id="IPR016032">
    <property type="entry name" value="Sig_transdc_resp-reg_C-effctor"/>
</dbReference>
<evidence type="ECO:0000256" key="6">
    <source>
        <dbReference type="ARBA" id="ARBA00023163"/>
    </source>
</evidence>
<proteinExistence type="predicted"/>
<dbReference type="CDD" id="cd00383">
    <property type="entry name" value="trans_reg_C"/>
    <property type="match status" value="1"/>
</dbReference>
<keyword evidence="7" id="KW-0046">Antibiotic resistance</keyword>
<dbReference type="InterPro" id="IPR036388">
    <property type="entry name" value="WH-like_DNA-bd_sf"/>
</dbReference>
<dbReference type="PROSITE" id="PS51755">
    <property type="entry name" value="OMPR_PHOB"/>
    <property type="match status" value="1"/>
</dbReference>
<dbReference type="SMART" id="SM00448">
    <property type="entry name" value="REC"/>
    <property type="match status" value="1"/>
</dbReference>
<evidence type="ECO:0000256" key="9">
    <source>
        <dbReference type="PROSITE-ProRule" id="PRU00169"/>
    </source>
</evidence>
<evidence type="ECO:0000256" key="5">
    <source>
        <dbReference type="ARBA" id="ARBA00023125"/>
    </source>
</evidence>
<dbReference type="SUPFAM" id="SSF52172">
    <property type="entry name" value="CheY-like"/>
    <property type="match status" value="1"/>
</dbReference>
<sequence>MEKMDKVVILLVEDEASLANFISEELKFEGYEVLYAPDGELALELYKQNQETITLLLLDWMLPKYDGITVARRIRRNSQVPIIMMTARDQLADKVSGLDAGTDDYITKPFDIEELLARIRVILRRAEQQEKLQQQLVYRYSDLSLDLTKRTVERFGELIQLTQKEFELLAELIKQPEVVLTRDQLLNAVWGYDYFGQTNVVDVYIRSLRNKIDHNPNQRLIQTVRGVGYVLRSSDGEN</sequence>
<evidence type="ECO:0000256" key="7">
    <source>
        <dbReference type="ARBA" id="ARBA00023251"/>
    </source>
</evidence>
<protein>
    <recommendedName>
        <fullName evidence="15">PhoB family transcriptional regulator</fullName>
    </recommendedName>
</protein>
<gene>
    <name evidence="13" type="ORF">RV15_GL003508</name>
</gene>
<evidence type="ECO:0000256" key="2">
    <source>
        <dbReference type="ARBA" id="ARBA00022553"/>
    </source>
</evidence>
<dbReference type="EMBL" id="JXLC01000008">
    <property type="protein sequence ID" value="OJG92123.1"/>
    <property type="molecule type" value="Genomic_DNA"/>
</dbReference>
<dbReference type="Pfam" id="PF00486">
    <property type="entry name" value="Trans_reg_C"/>
    <property type="match status" value="1"/>
</dbReference>
<keyword evidence="2 9" id="KW-0597">Phosphoprotein</keyword>
<feature type="modified residue" description="4-aspartylphosphate" evidence="9">
    <location>
        <position position="59"/>
    </location>
</feature>
<dbReference type="CDD" id="cd17574">
    <property type="entry name" value="REC_OmpR"/>
    <property type="match status" value="1"/>
</dbReference>
<dbReference type="Pfam" id="PF00072">
    <property type="entry name" value="Response_reg"/>
    <property type="match status" value="1"/>
</dbReference>
<feature type="domain" description="Response regulatory" evidence="11">
    <location>
        <begin position="8"/>
        <end position="123"/>
    </location>
</feature>
<name>A0AA91GF83_9ENTE</name>
<dbReference type="Gene3D" id="6.10.250.690">
    <property type="match status" value="1"/>
</dbReference>
<dbReference type="PANTHER" id="PTHR48111:SF22">
    <property type="entry name" value="REGULATOR OF RPOS"/>
    <property type="match status" value="1"/>
</dbReference>
<evidence type="ECO:0000256" key="10">
    <source>
        <dbReference type="PROSITE-ProRule" id="PRU01091"/>
    </source>
</evidence>
<organism evidence="13 14">
    <name type="scientific">Enterococcus silesiacus</name>
    <dbReference type="NCBI Taxonomy" id="332949"/>
    <lineage>
        <taxon>Bacteria</taxon>
        <taxon>Bacillati</taxon>
        <taxon>Bacillota</taxon>
        <taxon>Bacilli</taxon>
        <taxon>Lactobacillales</taxon>
        <taxon>Enterococcaceae</taxon>
        <taxon>Enterococcus</taxon>
    </lineage>
</organism>
<evidence type="ECO:0000256" key="3">
    <source>
        <dbReference type="ARBA" id="ARBA00023012"/>
    </source>
</evidence>
<keyword evidence="4" id="KW-0805">Transcription regulation</keyword>
<evidence type="ECO:0000256" key="4">
    <source>
        <dbReference type="ARBA" id="ARBA00023015"/>
    </source>
</evidence>
<keyword evidence="5 10" id="KW-0238">DNA-binding</keyword>
<evidence type="ECO:0008006" key="15">
    <source>
        <dbReference type="Google" id="ProtNLM"/>
    </source>
</evidence>
<dbReference type="GO" id="GO:0071555">
    <property type="term" value="P:cell wall organization"/>
    <property type="evidence" value="ECO:0007669"/>
    <property type="project" value="UniProtKB-KW"/>
</dbReference>
<dbReference type="FunFam" id="1.10.10.10:FF:000005">
    <property type="entry name" value="Two-component system response regulator"/>
    <property type="match status" value="1"/>
</dbReference>
<dbReference type="SMART" id="SM00862">
    <property type="entry name" value="Trans_reg_C"/>
    <property type="match status" value="1"/>
</dbReference>
<dbReference type="GO" id="GO:0000976">
    <property type="term" value="F:transcription cis-regulatory region binding"/>
    <property type="evidence" value="ECO:0007669"/>
    <property type="project" value="TreeGrafter"/>
</dbReference>
<dbReference type="InterPro" id="IPR001867">
    <property type="entry name" value="OmpR/PhoB-type_DNA-bd"/>
</dbReference>
<keyword evidence="3" id="KW-0902">Two-component regulatory system</keyword>
<dbReference type="GO" id="GO:0000156">
    <property type="term" value="F:phosphorelay response regulator activity"/>
    <property type="evidence" value="ECO:0007669"/>
    <property type="project" value="TreeGrafter"/>
</dbReference>
<dbReference type="Gene3D" id="1.10.10.10">
    <property type="entry name" value="Winged helix-like DNA-binding domain superfamily/Winged helix DNA-binding domain"/>
    <property type="match status" value="1"/>
</dbReference>
<dbReference type="FunFam" id="3.40.50.2300:FF:000001">
    <property type="entry name" value="DNA-binding response regulator PhoB"/>
    <property type="match status" value="1"/>
</dbReference>
<dbReference type="GO" id="GO:0005829">
    <property type="term" value="C:cytosol"/>
    <property type="evidence" value="ECO:0007669"/>
    <property type="project" value="TreeGrafter"/>
</dbReference>
<accession>A0AA91GF83</accession>
<evidence type="ECO:0000256" key="1">
    <source>
        <dbReference type="ARBA" id="ARBA00022491"/>
    </source>
</evidence>
<dbReference type="GO" id="GO:0006355">
    <property type="term" value="P:regulation of DNA-templated transcription"/>
    <property type="evidence" value="ECO:0007669"/>
    <property type="project" value="InterPro"/>
</dbReference>
<dbReference type="InterPro" id="IPR001789">
    <property type="entry name" value="Sig_transdc_resp-reg_receiver"/>
</dbReference>
<reference evidence="13 14" key="1">
    <citation type="submission" date="2014-12" db="EMBL/GenBank/DDBJ databases">
        <title>Draft genome sequences of 29 type strains of Enterococci.</title>
        <authorList>
            <person name="Zhong Z."/>
            <person name="Sun Z."/>
            <person name="Liu W."/>
            <person name="Zhang W."/>
            <person name="Zhang H."/>
        </authorList>
    </citation>
    <scope>NUCLEOTIDE SEQUENCE [LARGE SCALE GENOMIC DNA]</scope>
    <source>
        <strain evidence="13 14">DSM 22801</strain>
    </source>
</reference>